<evidence type="ECO:0000259" key="1">
    <source>
        <dbReference type="Pfam" id="PF00078"/>
    </source>
</evidence>
<reference evidence="2" key="1">
    <citation type="submission" date="2020-04" db="EMBL/GenBank/DDBJ databases">
        <authorList>
            <person name="Alioto T."/>
            <person name="Alioto T."/>
            <person name="Gomez Garrido J."/>
        </authorList>
    </citation>
    <scope>NUCLEOTIDE SEQUENCE</scope>
    <source>
        <strain evidence="2">A484AB</strain>
    </source>
</reference>
<gene>
    <name evidence="2" type="ORF">PACLA_8A018851</name>
</gene>
<dbReference type="SUPFAM" id="SSF56672">
    <property type="entry name" value="DNA/RNA polymerases"/>
    <property type="match status" value="1"/>
</dbReference>
<dbReference type="Pfam" id="PF00078">
    <property type="entry name" value="RVT_1"/>
    <property type="match status" value="1"/>
</dbReference>
<proteinExistence type="predicted"/>
<dbReference type="InterPro" id="IPR000477">
    <property type="entry name" value="RT_dom"/>
</dbReference>
<protein>
    <recommendedName>
        <fullName evidence="1">Reverse transcriptase domain-containing protein</fullName>
    </recommendedName>
</protein>
<accession>A0A6S7KCM5</accession>
<keyword evidence="3" id="KW-1185">Reference proteome</keyword>
<feature type="domain" description="Reverse transcriptase" evidence="1">
    <location>
        <begin position="28"/>
        <end position="130"/>
    </location>
</feature>
<dbReference type="Proteomes" id="UP001152795">
    <property type="component" value="Unassembled WGS sequence"/>
</dbReference>
<dbReference type="OrthoDB" id="426210at2759"/>
<evidence type="ECO:0000313" key="2">
    <source>
        <dbReference type="EMBL" id="CAB4042557.1"/>
    </source>
</evidence>
<dbReference type="EMBL" id="CACRXK020030375">
    <property type="protein sequence ID" value="CAB4042557.1"/>
    <property type="molecule type" value="Genomic_DNA"/>
</dbReference>
<dbReference type="AlphaFoldDB" id="A0A6S7KCM5"/>
<organism evidence="2 3">
    <name type="scientific">Paramuricea clavata</name>
    <name type="common">Red gorgonian</name>
    <name type="synonym">Violescent sea-whip</name>
    <dbReference type="NCBI Taxonomy" id="317549"/>
    <lineage>
        <taxon>Eukaryota</taxon>
        <taxon>Metazoa</taxon>
        <taxon>Cnidaria</taxon>
        <taxon>Anthozoa</taxon>
        <taxon>Octocorallia</taxon>
        <taxon>Malacalcyonacea</taxon>
        <taxon>Plexauridae</taxon>
        <taxon>Paramuricea</taxon>
    </lineage>
</organism>
<sequence length="132" mass="15006">LIVNASIQERTVPNALKVADIISIPKINPVKDIEKDLRPISLTAVLSKTMECFVAKWIMSQIRQLIDLNQFGSLAGLSTTHALLSLVHHLYKVTDQRDQCVRVLLLDFSKAFDRINHNILLTKMKDKKFPDQ</sequence>
<dbReference type="InterPro" id="IPR043502">
    <property type="entry name" value="DNA/RNA_pol_sf"/>
</dbReference>
<feature type="non-terminal residue" evidence="2">
    <location>
        <position position="1"/>
    </location>
</feature>
<name>A0A6S7KCM5_PARCT</name>
<evidence type="ECO:0000313" key="3">
    <source>
        <dbReference type="Proteomes" id="UP001152795"/>
    </source>
</evidence>
<dbReference type="PANTHER" id="PTHR47510">
    <property type="entry name" value="REVERSE TRANSCRIPTASE DOMAIN-CONTAINING PROTEIN"/>
    <property type="match status" value="1"/>
</dbReference>
<comment type="caution">
    <text evidence="2">The sequence shown here is derived from an EMBL/GenBank/DDBJ whole genome shotgun (WGS) entry which is preliminary data.</text>
</comment>
<dbReference type="PANTHER" id="PTHR47510:SF3">
    <property type="entry name" value="ENDO_EXONUCLEASE_PHOSPHATASE DOMAIN-CONTAINING PROTEIN"/>
    <property type="match status" value="1"/>
</dbReference>